<protein>
    <submittedName>
        <fullName evidence="2">Uncharacterized protein</fullName>
    </submittedName>
</protein>
<name>A0A067S3K3_GALM3</name>
<dbReference type="OrthoDB" id="3247165at2759"/>
<dbReference type="SUPFAM" id="SSF52540">
    <property type="entry name" value="P-loop containing nucleoside triphosphate hydrolases"/>
    <property type="match status" value="1"/>
</dbReference>
<organism evidence="2 3">
    <name type="scientific">Galerina marginata (strain CBS 339.88)</name>
    <dbReference type="NCBI Taxonomy" id="685588"/>
    <lineage>
        <taxon>Eukaryota</taxon>
        <taxon>Fungi</taxon>
        <taxon>Dikarya</taxon>
        <taxon>Basidiomycota</taxon>
        <taxon>Agaricomycotina</taxon>
        <taxon>Agaricomycetes</taxon>
        <taxon>Agaricomycetidae</taxon>
        <taxon>Agaricales</taxon>
        <taxon>Agaricineae</taxon>
        <taxon>Strophariaceae</taxon>
        <taxon>Galerina</taxon>
    </lineage>
</organism>
<evidence type="ECO:0000256" key="1">
    <source>
        <dbReference type="SAM" id="MobiDB-lite"/>
    </source>
</evidence>
<dbReference type="Proteomes" id="UP000027222">
    <property type="component" value="Unassembled WGS sequence"/>
</dbReference>
<reference evidence="3" key="1">
    <citation type="journal article" date="2014" name="Proc. Natl. Acad. Sci. U.S.A.">
        <title>Extensive sampling of basidiomycete genomes demonstrates inadequacy of the white-rot/brown-rot paradigm for wood decay fungi.</title>
        <authorList>
            <person name="Riley R."/>
            <person name="Salamov A.A."/>
            <person name="Brown D.W."/>
            <person name="Nagy L.G."/>
            <person name="Floudas D."/>
            <person name="Held B.W."/>
            <person name="Levasseur A."/>
            <person name="Lombard V."/>
            <person name="Morin E."/>
            <person name="Otillar R."/>
            <person name="Lindquist E.A."/>
            <person name="Sun H."/>
            <person name="LaButti K.M."/>
            <person name="Schmutz J."/>
            <person name="Jabbour D."/>
            <person name="Luo H."/>
            <person name="Baker S.E."/>
            <person name="Pisabarro A.G."/>
            <person name="Walton J.D."/>
            <person name="Blanchette R.A."/>
            <person name="Henrissat B."/>
            <person name="Martin F."/>
            <person name="Cullen D."/>
            <person name="Hibbett D.S."/>
            <person name="Grigoriev I.V."/>
        </authorList>
    </citation>
    <scope>NUCLEOTIDE SEQUENCE [LARGE SCALE GENOMIC DNA]</scope>
    <source>
        <strain evidence="3">CBS 339.88</strain>
    </source>
</reference>
<dbReference type="HOGENOM" id="CLU_029136_0_0_1"/>
<accession>A0A067S3K3</accession>
<proteinExistence type="predicted"/>
<dbReference type="STRING" id="685588.A0A067S3K3"/>
<dbReference type="AlphaFoldDB" id="A0A067S3K3"/>
<dbReference type="EMBL" id="KL142450">
    <property type="protein sequence ID" value="KDR65415.1"/>
    <property type="molecule type" value="Genomic_DNA"/>
</dbReference>
<gene>
    <name evidence="2" type="ORF">GALMADRAFT_81907</name>
</gene>
<sequence>MRQKSQSKEDAKLRTALGNMRYAACTAEDIAFLRSRIAGRGSNKVHLTDPNFRNVSIITAWNAQKDRINQIGSQRFARDTGQSLVDFYSVDRLDSDNDKDNKRKKKRKSSGKKARHHLSLLEKQVMWDADPCTSGHISGKLSLCIGLPIMIRHNDATELCITKGQEGIVRGWNSYTGPDGRKCLDTLFVELLSPPQEVNIPGLPPNMVPISKSTNTISCMMPNDEEIPIQRTQVEVLPNFSMTDYASQGKTREYNVVDLGNCRSHQSYYTCLSRSASAAGTVILQGFDTKKITNGINGYLRQEFRELELLSKITELKYQNQLPEEVSGLLRNTLIRNYQIWRGRNVDLDDVHPALKLGADEQILKPQENNALWDEEKNYKLSVSNVIKPNKLKNLKSKYDSYANRQDLTSNDIEVVHKKVRVTGTAEDVANPRGLIWDGENYSCSYDALFTVLYALWQNSPNRWTVHMSTYSDYLKQLCNNFALVQGRNISLEEARNQVRYNLHNNDRVSFPMGEENTYISLLMSKMFGEQVYGHTTLRCRRCNYLQEDVALYLGALTTLHGNSNIQYTNGRTVSEALKLRMDSVTRKKCRVCRLNGVSSFLLAESAIEITPNLISLGIEDIDIVPSLEIKLQTNDGLSTLTLCGIIYGGGAHFVSRIIDRSGTVWFHDGISTGSRCRKEQTVDLLSDLEWLSYYEDKRLLYCIYQSTRIYY</sequence>
<evidence type="ECO:0000313" key="2">
    <source>
        <dbReference type="EMBL" id="KDR65415.1"/>
    </source>
</evidence>
<dbReference type="InterPro" id="IPR027417">
    <property type="entry name" value="P-loop_NTPase"/>
</dbReference>
<keyword evidence="3" id="KW-1185">Reference proteome</keyword>
<feature type="region of interest" description="Disordered" evidence="1">
    <location>
        <begin position="96"/>
        <end position="116"/>
    </location>
</feature>
<feature type="compositionally biased region" description="Basic residues" evidence="1">
    <location>
        <begin position="102"/>
        <end position="116"/>
    </location>
</feature>
<evidence type="ECO:0000313" key="3">
    <source>
        <dbReference type="Proteomes" id="UP000027222"/>
    </source>
</evidence>